<feature type="non-terminal residue" evidence="1">
    <location>
        <position position="1"/>
    </location>
</feature>
<sequence>SALETLKIELSQLSKGLKYVFLGSGNTFPVIISSELSVDQERKLINLLQEHKSVLGWTIADIKDISPLICSHRIHLEEGAHPRRDPQRRLNPTIKEVVKKEVLKLLDAGIIYPISHSKWVSPTQVVSKKSRVTLVENENGVPIPTRVVTGWRICIDYRKLNSAT</sequence>
<evidence type="ECO:0000313" key="2">
    <source>
        <dbReference type="Proteomes" id="UP000237105"/>
    </source>
</evidence>
<dbReference type="EMBL" id="JXTB01000192">
    <property type="protein sequence ID" value="PON54606.1"/>
    <property type="molecule type" value="Genomic_DNA"/>
</dbReference>
<name>A0A2P5C0R5_PARAD</name>
<organism evidence="1 2">
    <name type="scientific">Parasponia andersonii</name>
    <name type="common">Sponia andersonii</name>
    <dbReference type="NCBI Taxonomy" id="3476"/>
    <lineage>
        <taxon>Eukaryota</taxon>
        <taxon>Viridiplantae</taxon>
        <taxon>Streptophyta</taxon>
        <taxon>Embryophyta</taxon>
        <taxon>Tracheophyta</taxon>
        <taxon>Spermatophyta</taxon>
        <taxon>Magnoliopsida</taxon>
        <taxon>eudicotyledons</taxon>
        <taxon>Gunneridae</taxon>
        <taxon>Pentapetalae</taxon>
        <taxon>rosids</taxon>
        <taxon>fabids</taxon>
        <taxon>Rosales</taxon>
        <taxon>Cannabaceae</taxon>
        <taxon>Parasponia</taxon>
    </lineage>
</organism>
<dbReference type="Gene3D" id="3.10.10.10">
    <property type="entry name" value="HIV Type 1 Reverse Transcriptase, subunit A, domain 1"/>
    <property type="match status" value="1"/>
</dbReference>
<dbReference type="InterPro" id="IPR053134">
    <property type="entry name" value="RNA-dir_DNA_polymerase"/>
</dbReference>
<evidence type="ECO:0000313" key="1">
    <source>
        <dbReference type="EMBL" id="PON54606.1"/>
    </source>
</evidence>
<dbReference type="PANTHER" id="PTHR24559">
    <property type="entry name" value="TRANSPOSON TY3-I GAG-POL POLYPROTEIN"/>
    <property type="match status" value="1"/>
</dbReference>
<dbReference type="PANTHER" id="PTHR24559:SF444">
    <property type="entry name" value="REVERSE TRANSCRIPTASE DOMAIN-CONTAINING PROTEIN"/>
    <property type="match status" value="1"/>
</dbReference>
<keyword evidence="2" id="KW-1185">Reference proteome</keyword>
<evidence type="ECO:0008006" key="3">
    <source>
        <dbReference type="Google" id="ProtNLM"/>
    </source>
</evidence>
<reference evidence="2" key="1">
    <citation type="submission" date="2016-06" db="EMBL/GenBank/DDBJ databases">
        <title>Parallel loss of symbiosis genes in relatives of nitrogen-fixing non-legume Parasponia.</title>
        <authorList>
            <person name="Van Velzen R."/>
            <person name="Holmer R."/>
            <person name="Bu F."/>
            <person name="Rutten L."/>
            <person name="Van Zeijl A."/>
            <person name="Liu W."/>
            <person name="Santuari L."/>
            <person name="Cao Q."/>
            <person name="Sharma T."/>
            <person name="Shen D."/>
            <person name="Roswanjaya Y."/>
            <person name="Wardhani T."/>
            <person name="Kalhor M.S."/>
            <person name="Jansen J."/>
            <person name="Van den Hoogen J."/>
            <person name="Gungor B."/>
            <person name="Hartog M."/>
            <person name="Hontelez J."/>
            <person name="Verver J."/>
            <person name="Yang W.-C."/>
            <person name="Schijlen E."/>
            <person name="Repin R."/>
            <person name="Schilthuizen M."/>
            <person name="Schranz E."/>
            <person name="Heidstra R."/>
            <person name="Miyata K."/>
            <person name="Fedorova E."/>
            <person name="Kohlen W."/>
            <person name="Bisseling T."/>
            <person name="Smit S."/>
            <person name="Geurts R."/>
        </authorList>
    </citation>
    <scope>NUCLEOTIDE SEQUENCE [LARGE SCALE GENOMIC DNA]</scope>
    <source>
        <strain evidence="2">cv. WU1-14</strain>
    </source>
</reference>
<dbReference type="Proteomes" id="UP000237105">
    <property type="component" value="Unassembled WGS sequence"/>
</dbReference>
<comment type="caution">
    <text evidence="1">The sequence shown here is derived from an EMBL/GenBank/DDBJ whole genome shotgun (WGS) entry which is preliminary data.</text>
</comment>
<accession>A0A2P5C0R5</accession>
<proteinExistence type="predicted"/>
<dbReference type="SUPFAM" id="SSF56672">
    <property type="entry name" value="DNA/RNA polymerases"/>
    <property type="match status" value="1"/>
</dbReference>
<dbReference type="OrthoDB" id="1738562at2759"/>
<dbReference type="AlphaFoldDB" id="A0A2P5C0R5"/>
<protein>
    <recommendedName>
        <fullName evidence="3">Reverse transcriptase domain-containing protein</fullName>
    </recommendedName>
</protein>
<gene>
    <name evidence="1" type="ORF">PanWU01x14_193470</name>
</gene>
<dbReference type="InterPro" id="IPR043502">
    <property type="entry name" value="DNA/RNA_pol_sf"/>
</dbReference>